<protein>
    <submittedName>
        <fullName evidence="2">Uncharacterized protein</fullName>
    </submittedName>
</protein>
<organism evidence="2 3">
    <name type="scientific">Penaeus vannamei</name>
    <name type="common">Whiteleg shrimp</name>
    <name type="synonym">Litopenaeus vannamei</name>
    <dbReference type="NCBI Taxonomy" id="6689"/>
    <lineage>
        <taxon>Eukaryota</taxon>
        <taxon>Metazoa</taxon>
        <taxon>Ecdysozoa</taxon>
        <taxon>Arthropoda</taxon>
        <taxon>Crustacea</taxon>
        <taxon>Multicrustacea</taxon>
        <taxon>Malacostraca</taxon>
        <taxon>Eumalacostraca</taxon>
        <taxon>Eucarida</taxon>
        <taxon>Decapoda</taxon>
        <taxon>Dendrobranchiata</taxon>
        <taxon>Penaeoidea</taxon>
        <taxon>Penaeidae</taxon>
        <taxon>Penaeus</taxon>
    </lineage>
</organism>
<dbReference type="Proteomes" id="UP000283509">
    <property type="component" value="Unassembled WGS sequence"/>
</dbReference>
<gene>
    <name evidence="2" type="ORF">C7M84_022174</name>
</gene>
<accession>A0A3R7QND9</accession>
<evidence type="ECO:0000313" key="2">
    <source>
        <dbReference type="EMBL" id="ROT84631.1"/>
    </source>
</evidence>
<dbReference type="EMBL" id="QCYY01000517">
    <property type="protein sequence ID" value="ROT84631.1"/>
    <property type="molecule type" value="Genomic_DNA"/>
</dbReference>
<keyword evidence="3" id="KW-1185">Reference proteome</keyword>
<comment type="caution">
    <text evidence="2">The sequence shown here is derived from an EMBL/GenBank/DDBJ whole genome shotgun (WGS) entry which is preliminary data.</text>
</comment>
<reference evidence="2 3" key="1">
    <citation type="submission" date="2018-04" db="EMBL/GenBank/DDBJ databases">
        <authorList>
            <person name="Zhang X."/>
            <person name="Yuan J."/>
            <person name="Li F."/>
            <person name="Xiang J."/>
        </authorList>
    </citation>
    <scope>NUCLEOTIDE SEQUENCE [LARGE SCALE GENOMIC DNA]</scope>
    <source>
        <tissue evidence="2">Muscle</tissue>
    </source>
</reference>
<dbReference type="OrthoDB" id="6367855at2759"/>
<evidence type="ECO:0000313" key="3">
    <source>
        <dbReference type="Proteomes" id="UP000283509"/>
    </source>
</evidence>
<name>A0A3R7QND9_PENVA</name>
<dbReference type="AlphaFoldDB" id="A0A3R7QND9"/>
<feature type="region of interest" description="Disordered" evidence="1">
    <location>
        <begin position="40"/>
        <end position="96"/>
    </location>
</feature>
<proteinExistence type="predicted"/>
<sequence>MAFITGSYTFPLQSLLNNCGALSGLDPKLPEFVLRQQRKRHNGLVAPTARPPRVPDDEGNDEWTPEKERSSRHASKSGSVGGGRRGGHKGKAEWSAPAWTGRRENYDDAPLSVDQVDIIPLWTPAKLVAGAKGAVKVCLLTLCLCVCVMHFSLLYPDSVSASVSVWT</sequence>
<reference evidence="2 3" key="2">
    <citation type="submission" date="2019-01" db="EMBL/GenBank/DDBJ databases">
        <title>The decoding of complex shrimp genome reveals the adaptation for benthos swimmer, frequently molting mechanism and breeding impact on genome.</title>
        <authorList>
            <person name="Sun Y."/>
            <person name="Gao Y."/>
            <person name="Yu Y."/>
        </authorList>
    </citation>
    <scope>NUCLEOTIDE SEQUENCE [LARGE SCALE GENOMIC DNA]</scope>
    <source>
        <tissue evidence="2">Muscle</tissue>
    </source>
</reference>
<evidence type="ECO:0000256" key="1">
    <source>
        <dbReference type="SAM" id="MobiDB-lite"/>
    </source>
</evidence>